<dbReference type="PANTHER" id="PTHR34057">
    <property type="entry name" value="ELONGATION FACTOR"/>
    <property type="match status" value="1"/>
</dbReference>
<proteinExistence type="predicted"/>
<keyword evidence="3" id="KW-1185">Reference proteome</keyword>
<comment type="caution">
    <text evidence="2">The sequence shown here is derived from an EMBL/GenBank/DDBJ whole genome shotgun (WGS) entry which is preliminary data.</text>
</comment>
<evidence type="ECO:0000313" key="3">
    <source>
        <dbReference type="Proteomes" id="UP000541444"/>
    </source>
</evidence>
<dbReference type="Proteomes" id="UP000541444">
    <property type="component" value="Unassembled WGS sequence"/>
</dbReference>
<dbReference type="AlphaFoldDB" id="A0A7J7MV19"/>
<gene>
    <name evidence="2" type="ORF">GIB67_040171</name>
</gene>
<dbReference type="PANTHER" id="PTHR34057:SF1">
    <property type="entry name" value="ELONGATION FACTOR"/>
    <property type="match status" value="1"/>
</dbReference>
<name>A0A7J7MV19_9MAGN</name>
<evidence type="ECO:0000256" key="1">
    <source>
        <dbReference type="SAM" id="MobiDB-lite"/>
    </source>
</evidence>
<feature type="compositionally biased region" description="Polar residues" evidence="1">
    <location>
        <begin position="510"/>
        <end position="521"/>
    </location>
</feature>
<dbReference type="InterPro" id="IPR038745">
    <property type="entry name" value="AT4G37440-like"/>
</dbReference>
<feature type="region of interest" description="Disordered" evidence="1">
    <location>
        <begin position="489"/>
        <end position="528"/>
    </location>
</feature>
<dbReference type="CDD" id="cd11650">
    <property type="entry name" value="AT4G37440_like"/>
    <property type="match status" value="1"/>
</dbReference>
<evidence type="ECO:0000313" key="2">
    <source>
        <dbReference type="EMBL" id="KAF6158657.1"/>
    </source>
</evidence>
<dbReference type="EMBL" id="JACGCM010001219">
    <property type="protein sequence ID" value="KAF6158657.1"/>
    <property type="molecule type" value="Genomic_DNA"/>
</dbReference>
<feature type="compositionally biased region" description="Basic residues" evidence="1">
    <location>
        <begin position="498"/>
        <end position="509"/>
    </location>
</feature>
<accession>A0A7J7MV19</accession>
<organism evidence="2 3">
    <name type="scientific">Kingdonia uniflora</name>
    <dbReference type="NCBI Taxonomy" id="39325"/>
    <lineage>
        <taxon>Eukaryota</taxon>
        <taxon>Viridiplantae</taxon>
        <taxon>Streptophyta</taxon>
        <taxon>Embryophyta</taxon>
        <taxon>Tracheophyta</taxon>
        <taxon>Spermatophyta</taxon>
        <taxon>Magnoliopsida</taxon>
        <taxon>Ranunculales</taxon>
        <taxon>Circaeasteraceae</taxon>
        <taxon>Kingdonia</taxon>
    </lineage>
</organism>
<reference evidence="2 3" key="1">
    <citation type="journal article" date="2020" name="IScience">
        <title>Genome Sequencing of the Endangered Kingdonia uniflora (Circaeasteraceae, Ranunculales) Reveals Potential Mechanisms of Evolutionary Specialization.</title>
        <authorList>
            <person name="Sun Y."/>
            <person name="Deng T."/>
            <person name="Zhang A."/>
            <person name="Moore M.J."/>
            <person name="Landis J.B."/>
            <person name="Lin N."/>
            <person name="Zhang H."/>
            <person name="Zhang X."/>
            <person name="Huang J."/>
            <person name="Zhang X."/>
            <person name="Sun H."/>
            <person name="Wang H."/>
        </authorList>
    </citation>
    <scope>NUCLEOTIDE SEQUENCE [LARGE SCALE GENOMIC DNA]</scope>
    <source>
        <strain evidence="2">TB1705</strain>
        <tissue evidence="2">Leaf</tissue>
    </source>
</reference>
<protein>
    <submittedName>
        <fullName evidence="2">Uncharacterized protein</fullName>
    </submittedName>
</protein>
<dbReference type="OrthoDB" id="21648at2759"/>
<sequence>MAPAPAQVISVVEEEESKPEIAVKVLVAEEDTSLKCTNNCEDSDFNTDGLLDQQPTAVADVTEDVDVDVDVIGCTDTTGTVLAEADDPDATEYSSSFGGTVSEDDSRMSDEEVESQFFDDGICSNSFNGIDSLVKLRKKKLNPHWRKCIRPIMWRCKWIELRLKELQSQAMKYDGELAAYNQIKLDQYTSEGSGVRSLPFYGQVHRNRAIKRRKRVRIEEKVDIPSYMSYHNLFSYYENKRSDADGVPLDDDCTLQVIAADNNGNEEFDVNNEWPSLDFKDDDNSLEQVLKKIEVTQFRVQKLKTRVVEIFENNAGRISSMDNLSLLTQSDPLSSASPGNDDSLPVGALYSSPQHLLEFDIGDLALPESAVSSCGDATHHPDVIESKMGILSTTKDSLDHPQIGNSFCENIMDGVLIHNEVADKGINGFGKVGNLPIEKRVKEEVDEEIDVLSLTVPESDPTLETTTTQQQSVKGCSIADDLMNISKKRHLDGPTNINKRRRMERKRRSNYNSNFSVSVQKPSGIKFE</sequence>